<comment type="similarity">
    <text evidence="3">Belongs to the Rsd/AlgQ family.</text>
</comment>
<evidence type="ECO:0000313" key="4">
    <source>
        <dbReference type="EMBL" id="BCV43422.1"/>
    </source>
</evidence>
<evidence type="ECO:0000256" key="3">
    <source>
        <dbReference type="RuleBase" id="RU004409"/>
    </source>
</evidence>
<dbReference type="InterPro" id="IPR038309">
    <property type="entry name" value="Rsd/AlgQ_sf"/>
</dbReference>
<evidence type="ECO:0000256" key="2">
    <source>
        <dbReference type="ARBA" id="ARBA00023163"/>
    </source>
</evidence>
<dbReference type="NCBIfam" id="NF008723">
    <property type="entry name" value="PRK11718.1"/>
    <property type="match status" value="1"/>
</dbReference>
<dbReference type="Proteomes" id="UP000825078">
    <property type="component" value="Chromosome"/>
</dbReference>
<dbReference type="PIRSF" id="PIRSF016548">
    <property type="entry name" value="Rsd_AlgQ"/>
    <property type="match status" value="1"/>
</dbReference>
<dbReference type="GO" id="GO:0006355">
    <property type="term" value="P:regulation of DNA-templated transcription"/>
    <property type="evidence" value="ECO:0007669"/>
    <property type="project" value="InterPro"/>
</dbReference>
<dbReference type="EMBL" id="UGYO01000001">
    <property type="protein sequence ID" value="SUI56548.1"/>
    <property type="molecule type" value="Genomic_DNA"/>
</dbReference>
<dbReference type="AlphaFoldDB" id="A0A2T3GXQ6"/>
<dbReference type="STRING" id="38313.GCA_000947195_00425"/>
<dbReference type="KEGG" id="salg:BS332_09695"/>
<accession>A0A2T3GXQ6</accession>
<gene>
    <name evidence="5" type="primary">rsd</name>
    <name evidence="5" type="ORF">NCTC10738_01178</name>
    <name evidence="4" type="ORF">TUM17379_04400</name>
</gene>
<keyword evidence="2 3" id="KW-0804">Transcription</keyword>
<dbReference type="InterPro" id="IPR007448">
    <property type="entry name" value="Sigma70_reg_Rsd_AlgQ"/>
</dbReference>
<keyword evidence="6" id="KW-1185">Reference proteome</keyword>
<reference evidence="4" key="2">
    <citation type="submission" date="2021-05" db="EMBL/GenBank/DDBJ databases">
        <title>Molecular characterization for Shewanella algae harboring chromosomal blaOXA-55-like strains isolated from clinical and environment sample.</title>
        <authorList>
            <person name="Ohama Y."/>
            <person name="Aoki K."/>
            <person name="Harada S."/>
            <person name="Moriya K."/>
            <person name="Ishii Y."/>
            <person name="Tateda K."/>
        </authorList>
    </citation>
    <scope>NUCLEOTIDE SEQUENCE</scope>
    <source>
        <strain evidence="4">TUM17379</strain>
    </source>
</reference>
<organism evidence="5 6">
    <name type="scientific">Shewanella algae</name>
    <dbReference type="NCBI Taxonomy" id="38313"/>
    <lineage>
        <taxon>Bacteria</taxon>
        <taxon>Pseudomonadati</taxon>
        <taxon>Pseudomonadota</taxon>
        <taxon>Gammaproteobacteria</taxon>
        <taxon>Alteromonadales</taxon>
        <taxon>Shewanellaceae</taxon>
        <taxon>Shewanella</taxon>
    </lineage>
</organism>
<dbReference type="Gene3D" id="1.20.120.1370">
    <property type="entry name" value="Regulator of RNA polymerase sigma(70) subunit, domain 4"/>
    <property type="match status" value="1"/>
</dbReference>
<evidence type="ECO:0000256" key="1">
    <source>
        <dbReference type="ARBA" id="ARBA00023015"/>
    </source>
</evidence>
<dbReference type="GeneID" id="93807501"/>
<dbReference type="EMBL" id="AP024613">
    <property type="protein sequence ID" value="BCV43422.1"/>
    <property type="molecule type" value="Genomic_DNA"/>
</dbReference>
<dbReference type="Pfam" id="PF04353">
    <property type="entry name" value="Rsd_AlgQ"/>
    <property type="match status" value="1"/>
</dbReference>
<sequence>MLKQLEQAEQKWGGANALVDQWLNNRRKLLVYYCKLAGLAPYENRDKSLPCVDQVRSFCNLLVDYVSEGHFEVFNKVVDACDEQGQSNKALAQQLLPKIVETTDQALDFSDKYSELESDDLLYQLDKDLAELVHALETRFQLEDRMLEVLHNKKLAPTIN</sequence>
<evidence type="ECO:0000313" key="5">
    <source>
        <dbReference type="EMBL" id="SUI56548.1"/>
    </source>
</evidence>
<evidence type="ECO:0000313" key="6">
    <source>
        <dbReference type="Proteomes" id="UP000254069"/>
    </source>
</evidence>
<reference evidence="5 6" key="1">
    <citation type="submission" date="2018-06" db="EMBL/GenBank/DDBJ databases">
        <authorList>
            <consortium name="Pathogen Informatics"/>
            <person name="Doyle S."/>
        </authorList>
    </citation>
    <scope>NUCLEOTIDE SEQUENCE [LARGE SCALE GENOMIC DNA]</scope>
    <source>
        <strain evidence="5 6">NCTC10738</strain>
    </source>
</reference>
<keyword evidence="1 3" id="KW-0805">Transcription regulation</keyword>
<protein>
    <submittedName>
        <fullName evidence="5">Regulator of sigma D</fullName>
    </submittedName>
    <submittedName>
        <fullName evidence="4">Sigma D regulator</fullName>
    </submittedName>
</protein>
<dbReference type="RefSeq" id="WP_025009241.1">
    <property type="nucleotide sequence ID" value="NZ_AP024609.1"/>
</dbReference>
<accession>A0A379Z7L7</accession>
<dbReference type="Proteomes" id="UP000254069">
    <property type="component" value="Unassembled WGS sequence"/>
</dbReference>
<proteinExistence type="inferred from homology"/>
<name>A0A2T3GXQ6_9GAMM</name>